<dbReference type="InterPro" id="IPR015424">
    <property type="entry name" value="PyrdxlP-dep_Trfase"/>
</dbReference>
<protein>
    <submittedName>
        <fullName evidence="6">PLP-dependent transferase</fullName>
    </submittedName>
</protein>
<evidence type="ECO:0000256" key="2">
    <source>
        <dbReference type="ARBA" id="ARBA00010008"/>
    </source>
</evidence>
<sequence>MEQNREMSPLETKFQWLLEKRRQNSTLRSLTAAKNHIDFSSNDFLSLATNPSLKSAFLAELSSSSCLLGSGGSRLLDGNSAYAETLEREICAFHNAEAGLLFNSGFDANAGFFACVPQQGDIVVYDELIHASVHDGMRLSRAAKTVSFKHNDINDLRRVLQQLIGNEDPALQLLRGERHVFVGVEAVYSMDGDVAPLTAVVETVEEVLGVQGSYVVVDEAHATGVIGREGRGLVCELALEKRVFARLHTFGKALGCNGAIILGSTLLRQYLINYARPLIYTTFMSYPSLAAIRTSYCFLSQGQTEPLAANLRTLIHTLFVELEAVQTPAFRYLLKIPQQRPDSPIFSIQLAAPKRLAGFLQSRGMMVRAVVPPTVPEGTSRVRVCLHAGNTEAEIKLLVATMEEWFVKRENERVMVQERPTKSDATVSARL</sequence>
<feature type="domain" description="Aminotransferase class I/classII large" evidence="5">
    <location>
        <begin position="35"/>
        <end position="400"/>
    </location>
</feature>
<dbReference type="InterPro" id="IPR015422">
    <property type="entry name" value="PyrdxlP-dep_Trfase_small"/>
</dbReference>
<organism evidence="6 7">
    <name type="scientific">Bimuria novae-zelandiae CBS 107.79</name>
    <dbReference type="NCBI Taxonomy" id="1447943"/>
    <lineage>
        <taxon>Eukaryota</taxon>
        <taxon>Fungi</taxon>
        <taxon>Dikarya</taxon>
        <taxon>Ascomycota</taxon>
        <taxon>Pezizomycotina</taxon>
        <taxon>Dothideomycetes</taxon>
        <taxon>Pleosporomycetidae</taxon>
        <taxon>Pleosporales</taxon>
        <taxon>Massarineae</taxon>
        <taxon>Didymosphaeriaceae</taxon>
        <taxon>Bimuria</taxon>
    </lineage>
</organism>
<dbReference type="GO" id="GO:0016740">
    <property type="term" value="F:transferase activity"/>
    <property type="evidence" value="ECO:0007669"/>
    <property type="project" value="UniProtKB-KW"/>
</dbReference>
<dbReference type="InterPro" id="IPR050087">
    <property type="entry name" value="AON_synthase_class-II"/>
</dbReference>
<reference evidence="6" key="1">
    <citation type="journal article" date="2020" name="Stud. Mycol.">
        <title>101 Dothideomycetes genomes: a test case for predicting lifestyles and emergence of pathogens.</title>
        <authorList>
            <person name="Haridas S."/>
            <person name="Albert R."/>
            <person name="Binder M."/>
            <person name="Bloem J."/>
            <person name="Labutti K."/>
            <person name="Salamov A."/>
            <person name="Andreopoulos B."/>
            <person name="Baker S."/>
            <person name="Barry K."/>
            <person name="Bills G."/>
            <person name="Bluhm B."/>
            <person name="Cannon C."/>
            <person name="Castanera R."/>
            <person name="Culley D."/>
            <person name="Daum C."/>
            <person name="Ezra D."/>
            <person name="Gonzalez J."/>
            <person name="Henrissat B."/>
            <person name="Kuo A."/>
            <person name="Liang C."/>
            <person name="Lipzen A."/>
            <person name="Lutzoni F."/>
            <person name="Magnuson J."/>
            <person name="Mondo S."/>
            <person name="Nolan M."/>
            <person name="Ohm R."/>
            <person name="Pangilinan J."/>
            <person name="Park H.-J."/>
            <person name="Ramirez L."/>
            <person name="Alfaro M."/>
            <person name="Sun H."/>
            <person name="Tritt A."/>
            <person name="Yoshinaga Y."/>
            <person name="Zwiers L.-H."/>
            <person name="Turgeon B."/>
            <person name="Goodwin S."/>
            <person name="Spatafora J."/>
            <person name="Crous P."/>
            <person name="Grigoriev I."/>
        </authorList>
    </citation>
    <scope>NUCLEOTIDE SEQUENCE</scope>
    <source>
        <strain evidence="6">CBS 107.79</strain>
    </source>
</reference>
<dbReference type="EMBL" id="ML976818">
    <property type="protein sequence ID" value="KAF1964008.1"/>
    <property type="molecule type" value="Genomic_DNA"/>
</dbReference>
<comment type="cofactor">
    <cofactor evidence="1">
        <name>pyridoxal 5'-phosphate</name>
        <dbReference type="ChEBI" id="CHEBI:597326"/>
    </cofactor>
</comment>
<accession>A0A6A5UGW4</accession>
<keyword evidence="7" id="KW-1185">Reference proteome</keyword>
<dbReference type="Gene3D" id="3.40.640.10">
    <property type="entry name" value="Type I PLP-dependent aspartate aminotransferase-like (Major domain)"/>
    <property type="match status" value="1"/>
</dbReference>
<dbReference type="AlphaFoldDB" id="A0A6A5UGW4"/>
<keyword evidence="3 6" id="KW-0808">Transferase</keyword>
<evidence type="ECO:0000256" key="3">
    <source>
        <dbReference type="ARBA" id="ARBA00022679"/>
    </source>
</evidence>
<evidence type="ECO:0000313" key="6">
    <source>
        <dbReference type="EMBL" id="KAF1964008.1"/>
    </source>
</evidence>
<name>A0A6A5UGW4_9PLEO</name>
<evidence type="ECO:0000256" key="4">
    <source>
        <dbReference type="ARBA" id="ARBA00022898"/>
    </source>
</evidence>
<dbReference type="InterPro" id="IPR004839">
    <property type="entry name" value="Aminotransferase_I/II_large"/>
</dbReference>
<gene>
    <name evidence="6" type="ORF">BU23DRAFT_548021</name>
</gene>
<dbReference type="GO" id="GO:0009102">
    <property type="term" value="P:biotin biosynthetic process"/>
    <property type="evidence" value="ECO:0007669"/>
    <property type="project" value="TreeGrafter"/>
</dbReference>
<dbReference type="SUPFAM" id="SSF53383">
    <property type="entry name" value="PLP-dependent transferases"/>
    <property type="match status" value="1"/>
</dbReference>
<dbReference type="PANTHER" id="PTHR13693">
    <property type="entry name" value="CLASS II AMINOTRANSFERASE/8-AMINO-7-OXONONANOATE SYNTHASE"/>
    <property type="match status" value="1"/>
</dbReference>
<evidence type="ECO:0000256" key="1">
    <source>
        <dbReference type="ARBA" id="ARBA00001933"/>
    </source>
</evidence>
<proteinExistence type="inferred from homology"/>
<dbReference type="OrthoDB" id="2382073at2759"/>
<evidence type="ECO:0000259" key="5">
    <source>
        <dbReference type="Pfam" id="PF00155"/>
    </source>
</evidence>
<keyword evidence="4" id="KW-0663">Pyridoxal phosphate</keyword>
<dbReference type="Pfam" id="PF00155">
    <property type="entry name" value="Aminotran_1_2"/>
    <property type="match status" value="1"/>
</dbReference>
<dbReference type="GO" id="GO:0030170">
    <property type="term" value="F:pyridoxal phosphate binding"/>
    <property type="evidence" value="ECO:0007669"/>
    <property type="project" value="InterPro"/>
</dbReference>
<dbReference type="Gene3D" id="3.90.1150.10">
    <property type="entry name" value="Aspartate Aminotransferase, domain 1"/>
    <property type="match status" value="1"/>
</dbReference>
<comment type="similarity">
    <text evidence="2">Belongs to the class-II pyridoxal-phosphate-dependent aminotransferase family. BioF subfamily.</text>
</comment>
<dbReference type="PANTHER" id="PTHR13693:SF77">
    <property type="entry name" value="8-AMINO-7-OXONONANOATE SYNTHASE"/>
    <property type="match status" value="1"/>
</dbReference>
<evidence type="ECO:0000313" key="7">
    <source>
        <dbReference type="Proteomes" id="UP000800036"/>
    </source>
</evidence>
<dbReference type="InterPro" id="IPR015421">
    <property type="entry name" value="PyrdxlP-dep_Trfase_major"/>
</dbReference>
<dbReference type="Proteomes" id="UP000800036">
    <property type="component" value="Unassembled WGS sequence"/>
</dbReference>